<dbReference type="PROSITE" id="PS52053">
    <property type="entry name" value="NEL"/>
    <property type="match status" value="1"/>
</dbReference>
<keyword evidence="6" id="KW-0808">Transferase</keyword>
<evidence type="ECO:0000256" key="3">
    <source>
        <dbReference type="ARBA" id="ARBA00022614"/>
    </source>
</evidence>
<dbReference type="Gene3D" id="3.80.10.10">
    <property type="entry name" value="Ribonuclease Inhibitor"/>
    <property type="match status" value="3"/>
</dbReference>
<sequence length="2198" mass="244274">MSTLPPSLPRQHRVAGQSSIHSDLLEQMTPAWLVDATSARRAALKETGTLSADWYQRASVTQQQILKNRFNASFTSQASLDKTMSSLADIDTFAGPILTKALKERFAIELDVNKTLLCLRRPLEIGDLDIELASFEVLKLSLLQAALHNFEASECEEGAFHRKSGFLIETSTPGTFEVASLDITVKQFLSLCRELDIGAQYQTHVTAFFQPVEAQKETTLRQQFIASQKAAMSAAAELALLKKDIEPEDYTMILSVVNGEVHPRVGNTPVWFRDLSLMKRRMTGCVVFSISEQYRYSSDFIVYIPHDPEHPLKRYTSGQLSEEFKRQFTHRGTTQPGGDGPTAHQRFFSQFVAYADRPYYFSQFTRKAADAPVDPLHSVWVKVAQYIPLLSNVVHIKELPPERAGKREPVEDPYLNPFGIIREGVDGIWSANTDLWTYLYEQNRAKVIADARSHAVPTADVDAKVRAEKLNHLLEIGMLGLNMVSMFVPVLGEIMLTVMAGQLLYESFEGAIEWSEGDRNAAKAHLIDVAENLALIAVMAGAGKGLSKLAPVTPEPVVERLSPVTRADGDTRLWKPELSAYERNVILDRNSVPDALGQHRVNGKTYIRQSGKVYETTFDPSLKKWRIQHPTDTHAWQPILEHNGHGAWRHSLERPLAWDRLTLLRRMGHITEAFSDEQLLNIADASGVDDNALRKMHMDHLPPPPELADALRLFEADPGSGGPLIEKLQRACPGLSESAARRVLLDANAEELVRLKTSRRIPLKMLEEARWYTQQGHQAKAFSGLYTQSMASADSRWLALHALEKMPGWSGEVRLEVRDGHIDGPLIDGIGSELAGRRKYVVKQGPSFQAFDEQGETLNGVPASGDNFFASIMHALPDESRQALGVPHVSQSAGLRQAVIDSAIEHRQELSQRLAKRAGSRQSFKPPVRVSERKVGYYASGRGQGFNPSLVARVQDVHPGLTDQQANGFILAQLRAGKTEAQIYSLMQERMRQWEGLESTLDQWVGEPVPETVLQSMLGGRASVAQNIKQSWRNSPLAESRPSYRLLDLVCDDPIPALSADFSHVRDLYVRGRCITDANADVLLANFPKLKRLRINATGDEFSNVPAALNGMRELTDLCLYSATPYAVDMPSRLNALATLEDLAVSSSSYASLALDVSGLRKLRRLEVLAPSMFEWPAGVLELPRLERLDLRGTGIRTLPDGVFGGHKKLWSGLSLDWANFLRENFKPAYEYVKNHPEHLVDLDEMVRAYSKGELRRLGEGMYDSVEVIFNQFTEQWPGAKARFEALEALSEGYRALGQQLYDWYHSTATPIAIEESMARAWLDQSLRVSWRHGAFKRYGSTADASVLEVPNLQLSELPVLPAGEFSHVQTLNLRGTKAPVEQIRRFVGGFTELQRLGLPGTGLTEVPIAPGELGKLTYLDLSGNRIGAGSAERFEGLQSLEYLDLSNNPLHALDVSTLTRLKALNLRGTDLQEWPAGLQDLPELNWLDLRDSKVSELPTPLADDMLLKANLTGTPLAPQSIVELDLARQRVEVAKGLPAGTLERFDLEEVPTTFPPSESGESIAGHLLPLTAVPVGEGLAVLGKRLQRLKPNLADDDALQVIEQMRESGAAQVQISERLAEWEQAFEVLTRRLNGWLYTRGKQGPGWMTSSSTRRLAALRILECWREGLVGTQGVADVELNLNGLQLGDLPDLPDLSAAFDHVGSLNLTSVKLSAQGSDGFLKAFTQLTTLELNGNGLEVVPDPVQHMEKLERLELSSNRISDTERLYTKLSSLERLQWLDLSYNELDAFDVGVFRDLQTLNLRNNNLTDWPDGTLNASRLRTLNLSGNDITSIPEEVLDGNHDVLLAGTDLNDNYSLSLESLEQLRAYREEGLHDTVLGFTRSDLDELIDDAHGYDEGGSESFESDEELPEAEPDSAQSEPWLANAPPEELAGKKQIWNQLVEEPDNAAFFHLIARLQDTQEFRVANADLTRRVWTVMQAAADNSELREVLFASSATHGTCVDGRILTFSGLESTVFTHNALLDIPPGRLSVKGQALLKLSRQLFRLDKVDELAKKAGARTGHDEAEVRLGYRIGLTEGWDDGLTLPGQPKHMTYASGVTPGQLAQARIEIVNAERSDGFFEDLIQRDYWVSYLKEKYPEDFRALDEMDVQEMDTDEAGNADDPAFLSVLFDQAAARNAKMIELSRKEVAELASNG</sequence>
<comment type="PTM">
    <text evidence="6">Ubiquitinated in the presence of host E1 ubiquitin-activating enzyme, E2 ubiquitin-conjugating enzyme and ubiquitin.</text>
</comment>
<comment type="caution">
    <text evidence="9">The sequence shown here is derived from an EMBL/GenBank/DDBJ whole genome shotgun (WGS) entry which is preliminary data.</text>
</comment>
<feature type="region of interest" description="Disordered" evidence="7">
    <location>
        <begin position="1892"/>
        <end position="1925"/>
    </location>
</feature>
<dbReference type="SMART" id="SM00369">
    <property type="entry name" value="LRR_TYP"/>
    <property type="match status" value="9"/>
</dbReference>
<dbReference type="InterPro" id="IPR001611">
    <property type="entry name" value="Leu-rich_rpt"/>
</dbReference>
<dbReference type="Pfam" id="PF20178">
    <property type="entry name" value="ToxA_N"/>
    <property type="match status" value="1"/>
</dbReference>
<dbReference type="GO" id="GO:0016567">
    <property type="term" value="P:protein ubiquitination"/>
    <property type="evidence" value="ECO:0007669"/>
    <property type="project" value="InterPro"/>
</dbReference>
<keyword evidence="6" id="KW-0832">Ubl conjugation</keyword>
<dbReference type="InterPro" id="IPR050216">
    <property type="entry name" value="LRR_domain-containing"/>
</dbReference>
<proteinExistence type="inferred from homology"/>
<evidence type="ECO:0000313" key="10">
    <source>
        <dbReference type="Proteomes" id="UP000247437"/>
    </source>
</evidence>
<gene>
    <name evidence="9" type="ORF">CRX42_09120</name>
</gene>
<evidence type="ECO:0000256" key="1">
    <source>
        <dbReference type="ARBA" id="ARBA00000900"/>
    </source>
</evidence>
<dbReference type="GO" id="GO:0005737">
    <property type="term" value="C:cytoplasm"/>
    <property type="evidence" value="ECO:0007669"/>
    <property type="project" value="TreeGrafter"/>
</dbReference>
<dbReference type="InterPro" id="IPR003591">
    <property type="entry name" value="Leu-rich_rpt_typical-subtyp"/>
</dbReference>
<evidence type="ECO:0000313" key="9">
    <source>
        <dbReference type="EMBL" id="PYY70869.1"/>
    </source>
</evidence>
<name>A0A2W0ER15_PSEJE</name>
<dbReference type="PANTHER" id="PTHR48051">
    <property type="match status" value="1"/>
</dbReference>
<dbReference type="SUPFAM" id="SSF52058">
    <property type="entry name" value="L domain-like"/>
    <property type="match status" value="2"/>
</dbReference>
<dbReference type="Gene3D" id="1.20.58.360">
    <property type="entry name" value="Shigella T3SS effector IpaH defines"/>
    <property type="match status" value="1"/>
</dbReference>
<reference evidence="9 10" key="1">
    <citation type="journal article" date="2018" name="Appl. Microbiol. Biotechnol.">
        <title>Characterization of the caprolactam degradation pathway in Pseudomonas jessenii using mass spectrometry-based proteomics.</title>
        <authorList>
            <person name="Otzen M."/>
            <person name="Palacio C."/>
            <person name="Janssen D.B."/>
        </authorList>
    </citation>
    <scope>NUCLEOTIDE SEQUENCE [LARGE SCALE GENOMIC DNA]</scope>
    <source>
        <strain evidence="9 10">GO3</strain>
    </source>
</reference>
<dbReference type="GO" id="GO:0061630">
    <property type="term" value="F:ubiquitin protein ligase activity"/>
    <property type="evidence" value="ECO:0007669"/>
    <property type="project" value="UniProtKB-EC"/>
</dbReference>
<dbReference type="PROSITE" id="PS51450">
    <property type="entry name" value="LRR"/>
    <property type="match status" value="4"/>
</dbReference>
<organism evidence="9 10">
    <name type="scientific">Pseudomonas jessenii</name>
    <dbReference type="NCBI Taxonomy" id="77298"/>
    <lineage>
        <taxon>Bacteria</taxon>
        <taxon>Pseudomonadati</taxon>
        <taxon>Pseudomonadota</taxon>
        <taxon>Gammaproteobacteria</taxon>
        <taxon>Pseudomonadales</taxon>
        <taxon>Pseudomonadaceae</taxon>
        <taxon>Pseudomonas</taxon>
    </lineage>
</organism>
<keyword evidence="6" id="KW-0833">Ubl conjugation pathway</keyword>
<dbReference type="Proteomes" id="UP000247437">
    <property type="component" value="Unassembled WGS sequence"/>
</dbReference>
<dbReference type="InterPro" id="IPR029487">
    <property type="entry name" value="NEL_dom"/>
</dbReference>
<comment type="catalytic activity">
    <reaction evidence="1">
        <text>S-ubiquitinyl-[E2 ubiquitin-conjugating enzyme]-L-cysteine + [acceptor protein]-L-lysine = [E2 ubiquitin-conjugating enzyme]-L-cysteine + N(6)-ubiquitinyl-[acceptor protein]-L-lysine.</text>
        <dbReference type="EC" id="2.3.2.27"/>
    </reaction>
</comment>
<keyword evidence="5" id="KW-0843">Virulence</keyword>
<evidence type="ECO:0000256" key="5">
    <source>
        <dbReference type="ARBA" id="ARBA00023026"/>
    </source>
</evidence>
<dbReference type="InterPro" id="IPR046673">
    <property type="entry name" value="ToxA_N"/>
</dbReference>
<dbReference type="GO" id="GO:0005576">
    <property type="term" value="C:extracellular region"/>
    <property type="evidence" value="ECO:0007669"/>
    <property type="project" value="UniProtKB-UniRule"/>
</dbReference>
<keyword evidence="6" id="KW-1035">Host cytoplasm</keyword>
<accession>A0A2W0ER15</accession>
<dbReference type="PANTHER" id="PTHR48051:SF46">
    <property type="entry name" value="LEUCINE RICH REPEAT-CONTAINING DOMAIN PROTEIN"/>
    <property type="match status" value="1"/>
</dbReference>
<protein>
    <recommendedName>
        <fullName evidence="2">RING-type E3 ubiquitin transferase</fullName>
        <ecNumber evidence="2">2.3.2.27</ecNumber>
    </recommendedName>
</protein>
<evidence type="ECO:0000256" key="2">
    <source>
        <dbReference type="ARBA" id="ARBA00012483"/>
    </source>
</evidence>
<keyword evidence="6" id="KW-0964">Secreted</keyword>
<evidence type="ECO:0000256" key="4">
    <source>
        <dbReference type="ARBA" id="ARBA00022737"/>
    </source>
</evidence>
<dbReference type="Pfam" id="PF14496">
    <property type="entry name" value="NEL"/>
    <property type="match status" value="1"/>
</dbReference>
<dbReference type="EC" id="2.3.2.27" evidence="2"/>
<dbReference type="SMART" id="SM00365">
    <property type="entry name" value="LRR_SD22"/>
    <property type="match status" value="3"/>
</dbReference>
<keyword evidence="3" id="KW-0433">Leucine-rich repeat</keyword>
<dbReference type="RefSeq" id="WP_110659103.1">
    <property type="nucleotide sequence ID" value="NZ_PDLL01000077.1"/>
</dbReference>
<feature type="domain" description="NEL" evidence="8">
    <location>
        <begin position="1916"/>
        <end position="2198"/>
    </location>
</feature>
<evidence type="ECO:0000259" key="8">
    <source>
        <dbReference type="PROSITE" id="PS52053"/>
    </source>
</evidence>
<dbReference type="EMBL" id="PDLL01000077">
    <property type="protein sequence ID" value="PYY70869.1"/>
    <property type="molecule type" value="Genomic_DNA"/>
</dbReference>
<dbReference type="OrthoDB" id="1467561at2"/>
<dbReference type="Pfam" id="PF13855">
    <property type="entry name" value="LRR_8"/>
    <property type="match status" value="3"/>
</dbReference>
<feature type="compositionally biased region" description="Acidic residues" evidence="7">
    <location>
        <begin position="1905"/>
        <end position="1916"/>
    </location>
</feature>
<evidence type="ECO:0000256" key="7">
    <source>
        <dbReference type="SAM" id="MobiDB-lite"/>
    </source>
</evidence>
<comment type="similarity">
    <text evidence="6">Belongs to the LRR-containing bacterial E3 ligase family.</text>
</comment>
<feature type="active site" description="Glycyl thioester intermediate" evidence="6">
    <location>
        <position position="2003"/>
    </location>
</feature>
<evidence type="ECO:0000256" key="6">
    <source>
        <dbReference type="PROSITE-ProRule" id="PRU01398"/>
    </source>
</evidence>
<dbReference type="InterPro" id="IPR032675">
    <property type="entry name" value="LRR_dom_sf"/>
</dbReference>
<keyword evidence="4" id="KW-0677">Repeat</keyword>